<dbReference type="PANTHER" id="PTHR31623">
    <property type="entry name" value="F21J9.9"/>
    <property type="match status" value="1"/>
</dbReference>
<protein>
    <recommendedName>
        <fullName evidence="8">Vinorine synthase-like</fullName>
    </recommendedName>
</protein>
<dbReference type="EMBL" id="MTKT01000666">
    <property type="protein sequence ID" value="OWM89727.1"/>
    <property type="molecule type" value="Genomic_DNA"/>
</dbReference>
<evidence type="ECO:0000256" key="1">
    <source>
        <dbReference type="ARBA" id="ARBA00009861"/>
    </source>
</evidence>
<organism evidence="4 6">
    <name type="scientific">Punica granatum</name>
    <name type="common">Pomegranate</name>
    <dbReference type="NCBI Taxonomy" id="22663"/>
    <lineage>
        <taxon>Eukaryota</taxon>
        <taxon>Viridiplantae</taxon>
        <taxon>Streptophyta</taxon>
        <taxon>Embryophyta</taxon>
        <taxon>Tracheophyta</taxon>
        <taxon>Spermatophyta</taxon>
        <taxon>Magnoliopsida</taxon>
        <taxon>eudicotyledons</taxon>
        <taxon>Gunneridae</taxon>
        <taxon>Pentapetalae</taxon>
        <taxon>rosids</taxon>
        <taxon>malvids</taxon>
        <taxon>Myrtales</taxon>
        <taxon>Lythraceae</taxon>
        <taxon>Punica</taxon>
    </lineage>
</organism>
<dbReference type="Proteomes" id="UP000197138">
    <property type="component" value="Unassembled WGS sequence"/>
</dbReference>
<evidence type="ECO:0008006" key="8">
    <source>
        <dbReference type="Google" id="ProtNLM"/>
    </source>
</evidence>
<dbReference type="PANTHER" id="PTHR31623:SF46">
    <property type="entry name" value="VINORINE SYNTHASE-LIKE"/>
    <property type="match status" value="1"/>
</dbReference>
<dbReference type="GO" id="GO:0016746">
    <property type="term" value="F:acyltransferase activity"/>
    <property type="evidence" value="ECO:0007669"/>
    <property type="project" value="UniProtKB-KW"/>
</dbReference>
<dbReference type="Gene3D" id="3.30.559.10">
    <property type="entry name" value="Chloramphenicol acetyltransferase-like domain"/>
    <property type="match status" value="2"/>
</dbReference>
<comment type="caution">
    <text evidence="4">The sequence shown here is derived from an EMBL/GenBank/DDBJ whole genome shotgun (WGS) entry which is preliminary data.</text>
</comment>
<reference evidence="6" key="1">
    <citation type="journal article" date="2017" name="Plant J.">
        <title>The pomegranate (Punica granatum L.) genome and the genomics of punicalagin biosynthesis.</title>
        <authorList>
            <person name="Qin G."/>
            <person name="Xu C."/>
            <person name="Ming R."/>
            <person name="Tang H."/>
            <person name="Guyot R."/>
            <person name="Kramer E.M."/>
            <person name="Hu Y."/>
            <person name="Yi X."/>
            <person name="Qi Y."/>
            <person name="Xu X."/>
            <person name="Gao Z."/>
            <person name="Pan H."/>
            <person name="Jian J."/>
            <person name="Tian Y."/>
            <person name="Yue Z."/>
            <person name="Xu Y."/>
        </authorList>
    </citation>
    <scope>NUCLEOTIDE SEQUENCE [LARGE SCALE GENOMIC DNA]</scope>
    <source>
        <strain evidence="6">cv. Dabenzi</strain>
    </source>
</reference>
<sequence>MKVPYLETRVGYRLSDVLENPDPMKLRNFVPFVLHVHDDVLLGVQFNVFKCGGVALGVCLSHKVADGSTFIMFKKVWATICRGDKNVVGPEFVSAKLFPPENRMMESYNPMTEITTADEFAMKRFVFGPRAIEALRTKYAAGSDPDKYHQPTRVEMLSAFIWSQFATSTQVYARPGGAHYFMVHAVNLRTKFETPLPNSFGNIISMAVTLLVPCIGDSCHDLLPKKREAITRIDRGYVERLRAGDNLQSSFLRQALEMYVKGEIIPLKFSSVCRFPIYEADFGWGEPAWAAMPAMPLKNMVVFMDTKSLDGGVEAYISLKKEDMALFERDEELQAYVSPPSTA</sequence>
<keyword evidence="3" id="KW-0012">Acyltransferase</keyword>
<reference evidence="5 7" key="3">
    <citation type="submission" date="2017-11" db="EMBL/GenBank/DDBJ databases">
        <title>De-novo sequencing of pomegranate (Punica granatum L.) genome.</title>
        <authorList>
            <person name="Akparov Z."/>
            <person name="Amiraslanov A."/>
            <person name="Hajiyeva S."/>
            <person name="Abbasov M."/>
            <person name="Kaur K."/>
            <person name="Hamwieh A."/>
            <person name="Solovyev V."/>
            <person name="Salamov A."/>
            <person name="Braich B."/>
            <person name="Kosarev P."/>
            <person name="Mahmoud A."/>
            <person name="Hajiyev E."/>
            <person name="Babayeva S."/>
            <person name="Izzatullayeva V."/>
            <person name="Mammadov A."/>
            <person name="Mammadov A."/>
            <person name="Sharifova S."/>
            <person name="Ojaghi J."/>
            <person name="Eynullazada K."/>
            <person name="Bayramov B."/>
            <person name="Abdulazimova A."/>
            <person name="Shahmuradov I."/>
        </authorList>
    </citation>
    <scope>NUCLEOTIDE SEQUENCE [LARGE SCALE GENOMIC DNA]</scope>
    <source>
        <strain evidence="5">AG2017</strain>
        <strain evidence="7">cv. AG2017</strain>
        <tissue evidence="5">Leaf</tissue>
    </source>
</reference>
<dbReference type="Pfam" id="PF02458">
    <property type="entry name" value="Transferase"/>
    <property type="match status" value="1"/>
</dbReference>
<accession>A0A218XXD8</accession>
<evidence type="ECO:0000256" key="3">
    <source>
        <dbReference type="ARBA" id="ARBA00023315"/>
    </source>
</evidence>
<dbReference type="STRING" id="22663.A0A218XXD8"/>
<dbReference type="Proteomes" id="UP000233551">
    <property type="component" value="Unassembled WGS sequence"/>
</dbReference>
<name>A0A218XXD8_PUNGR</name>
<dbReference type="AlphaFoldDB" id="A0A218XXD8"/>
<evidence type="ECO:0000313" key="5">
    <source>
        <dbReference type="EMBL" id="PKI78358.1"/>
    </source>
</evidence>
<dbReference type="EMBL" id="PGOL01000055">
    <property type="protein sequence ID" value="PKI78358.1"/>
    <property type="molecule type" value="Genomic_DNA"/>
</dbReference>
<gene>
    <name evidence="4" type="ORF">CDL15_Pgr024475</name>
    <name evidence="5" type="ORF">CRG98_001301</name>
</gene>
<keyword evidence="2" id="KW-0808">Transferase</keyword>
<evidence type="ECO:0000313" key="7">
    <source>
        <dbReference type="Proteomes" id="UP000233551"/>
    </source>
</evidence>
<evidence type="ECO:0000313" key="4">
    <source>
        <dbReference type="EMBL" id="OWM89727.1"/>
    </source>
</evidence>
<keyword evidence="7" id="KW-1185">Reference proteome</keyword>
<dbReference type="InterPro" id="IPR023213">
    <property type="entry name" value="CAT-like_dom_sf"/>
</dbReference>
<evidence type="ECO:0000256" key="2">
    <source>
        <dbReference type="ARBA" id="ARBA00022679"/>
    </source>
</evidence>
<evidence type="ECO:0000313" key="6">
    <source>
        <dbReference type="Proteomes" id="UP000197138"/>
    </source>
</evidence>
<proteinExistence type="inferred from homology"/>
<reference evidence="4" key="2">
    <citation type="submission" date="2017-06" db="EMBL/GenBank/DDBJ databases">
        <title>The pomegranate genome and the genomics of punicalagin biosynthesis.</title>
        <authorList>
            <person name="Xu C."/>
        </authorList>
    </citation>
    <scope>NUCLEOTIDE SEQUENCE [LARGE SCALE GENOMIC DNA]</scope>
    <source>
        <tissue evidence="4">Fresh leaf</tissue>
    </source>
</reference>
<comment type="similarity">
    <text evidence="1">Belongs to the plant acyltransferase family.</text>
</comment>